<evidence type="ECO:0000256" key="7">
    <source>
        <dbReference type="SAM" id="Phobius"/>
    </source>
</evidence>
<dbReference type="PANTHER" id="PTHR24027:SF414">
    <property type="entry name" value="CADHERIN-RELATED FAMILY MEMBER 5 ISOFORM X1"/>
    <property type="match status" value="1"/>
</dbReference>
<evidence type="ECO:0000256" key="4">
    <source>
        <dbReference type="ARBA" id="ARBA00023136"/>
    </source>
</evidence>
<evidence type="ECO:0000256" key="6">
    <source>
        <dbReference type="SAM" id="MobiDB-lite"/>
    </source>
</evidence>
<dbReference type="Proteomes" id="UP001239994">
    <property type="component" value="Unassembled WGS sequence"/>
</dbReference>
<dbReference type="GO" id="GO:0044331">
    <property type="term" value="P:cell-cell adhesion mediated by cadherin"/>
    <property type="evidence" value="ECO:0007669"/>
    <property type="project" value="TreeGrafter"/>
</dbReference>
<reference evidence="10" key="1">
    <citation type="submission" date="2023-03" db="EMBL/GenBank/DDBJ databases">
        <title>Electrophorus voltai genome.</title>
        <authorList>
            <person name="Bian C."/>
        </authorList>
    </citation>
    <scope>NUCLEOTIDE SEQUENCE</scope>
    <source>
        <strain evidence="10">CB-2022</strain>
        <tissue evidence="10">Muscle</tissue>
    </source>
</reference>
<dbReference type="GO" id="GO:0008013">
    <property type="term" value="F:beta-catenin binding"/>
    <property type="evidence" value="ECO:0007669"/>
    <property type="project" value="TreeGrafter"/>
</dbReference>
<dbReference type="InterPro" id="IPR039808">
    <property type="entry name" value="Cadherin"/>
</dbReference>
<dbReference type="GO" id="GO:0005912">
    <property type="term" value="C:adherens junction"/>
    <property type="evidence" value="ECO:0007669"/>
    <property type="project" value="TreeGrafter"/>
</dbReference>
<evidence type="ECO:0000256" key="2">
    <source>
        <dbReference type="ARBA" id="ARBA00022737"/>
    </source>
</evidence>
<dbReference type="SMART" id="SM00112">
    <property type="entry name" value="CA"/>
    <property type="match status" value="2"/>
</dbReference>
<dbReference type="GO" id="GO:0005509">
    <property type="term" value="F:calcium ion binding"/>
    <property type="evidence" value="ECO:0007669"/>
    <property type="project" value="UniProtKB-UniRule"/>
</dbReference>
<dbReference type="PRINTS" id="PR00205">
    <property type="entry name" value="CADHERIN"/>
</dbReference>
<dbReference type="AlphaFoldDB" id="A0AAD8ZG41"/>
<feature type="region of interest" description="Disordered" evidence="6">
    <location>
        <begin position="583"/>
        <end position="641"/>
    </location>
</feature>
<dbReference type="PROSITE" id="PS50268">
    <property type="entry name" value="CADHERIN_2"/>
    <property type="match status" value="2"/>
</dbReference>
<evidence type="ECO:0000256" key="5">
    <source>
        <dbReference type="PROSITE-ProRule" id="PRU00043"/>
    </source>
</evidence>
<dbReference type="CDD" id="cd11304">
    <property type="entry name" value="Cadherin_repeat"/>
    <property type="match status" value="2"/>
</dbReference>
<evidence type="ECO:0000256" key="8">
    <source>
        <dbReference type="SAM" id="SignalP"/>
    </source>
</evidence>
<evidence type="ECO:0000256" key="1">
    <source>
        <dbReference type="ARBA" id="ARBA00004370"/>
    </source>
</evidence>
<dbReference type="GO" id="GO:0045296">
    <property type="term" value="F:cadherin binding"/>
    <property type="evidence" value="ECO:0007669"/>
    <property type="project" value="TreeGrafter"/>
</dbReference>
<keyword evidence="7" id="KW-0812">Transmembrane</keyword>
<dbReference type="GO" id="GO:0016342">
    <property type="term" value="C:catenin complex"/>
    <property type="evidence" value="ECO:0007669"/>
    <property type="project" value="TreeGrafter"/>
</dbReference>
<feature type="region of interest" description="Disordered" evidence="6">
    <location>
        <begin position="472"/>
        <end position="570"/>
    </location>
</feature>
<dbReference type="PANTHER" id="PTHR24027">
    <property type="entry name" value="CADHERIN-23"/>
    <property type="match status" value="1"/>
</dbReference>
<keyword evidence="7" id="KW-1133">Transmembrane helix</keyword>
<feature type="compositionally biased region" description="Basic and acidic residues" evidence="6">
    <location>
        <begin position="554"/>
        <end position="568"/>
    </location>
</feature>
<dbReference type="GO" id="GO:0007156">
    <property type="term" value="P:homophilic cell adhesion via plasma membrane adhesion molecules"/>
    <property type="evidence" value="ECO:0007669"/>
    <property type="project" value="InterPro"/>
</dbReference>
<comment type="subcellular location">
    <subcellularLocation>
        <location evidence="1">Membrane</location>
    </subcellularLocation>
</comment>
<protein>
    <recommendedName>
        <fullName evidence="9">Cadherin domain-containing protein</fullName>
    </recommendedName>
</protein>
<keyword evidence="2" id="KW-0677">Repeat</keyword>
<feature type="transmembrane region" description="Helical" evidence="7">
    <location>
        <begin position="413"/>
        <end position="435"/>
    </location>
</feature>
<feature type="compositionally biased region" description="Basic and acidic residues" evidence="6">
    <location>
        <begin position="493"/>
        <end position="511"/>
    </location>
</feature>
<evidence type="ECO:0000313" key="11">
    <source>
        <dbReference type="Proteomes" id="UP001239994"/>
    </source>
</evidence>
<feature type="domain" description="Cadherin" evidence="9">
    <location>
        <begin position="33"/>
        <end position="129"/>
    </location>
</feature>
<keyword evidence="3 5" id="KW-0106">Calcium</keyword>
<dbReference type="SUPFAM" id="SSF49313">
    <property type="entry name" value="Cadherin-like"/>
    <property type="match status" value="1"/>
</dbReference>
<feature type="signal peptide" evidence="8">
    <location>
        <begin position="1"/>
        <end position="28"/>
    </location>
</feature>
<dbReference type="EMBL" id="JAROKS010000012">
    <property type="protein sequence ID" value="KAK1798456.1"/>
    <property type="molecule type" value="Genomic_DNA"/>
</dbReference>
<dbReference type="GO" id="GO:0034332">
    <property type="term" value="P:adherens junction organization"/>
    <property type="evidence" value="ECO:0007669"/>
    <property type="project" value="TreeGrafter"/>
</dbReference>
<feature type="domain" description="Cadherin" evidence="9">
    <location>
        <begin position="130"/>
        <end position="264"/>
    </location>
</feature>
<dbReference type="GO" id="GO:0016477">
    <property type="term" value="P:cell migration"/>
    <property type="evidence" value="ECO:0007669"/>
    <property type="project" value="TreeGrafter"/>
</dbReference>
<evidence type="ECO:0000256" key="3">
    <source>
        <dbReference type="ARBA" id="ARBA00022837"/>
    </source>
</evidence>
<dbReference type="InterPro" id="IPR015919">
    <property type="entry name" value="Cadherin-like_sf"/>
</dbReference>
<feature type="chain" id="PRO_5042097240" description="Cadherin domain-containing protein" evidence="8">
    <location>
        <begin position="29"/>
        <end position="641"/>
    </location>
</feature>
<keyword evidence="11" id="KW-1185">Reference proteome</keyword>
<name>A0AAD8ZG41_9TELE</name>
<feature type="compositionally biased region" description="Basic and acidic residues" evidence="6">
    <location>
        <begin position="605"/>
        <end position="614"/>
    </location>
</feature>
<keyword evidence="8" id="KW-0732">Signal</keyword>
<evidence type="ECO:0000313" key="10">
    <source>
        <dbReference type="EMBL" id="KAK1798456.1"/>
    </source>
</evidence>
<keyword evidence="4 7" id="KW-0472">Membrane</keyword>
<gene>
    <name evidence="10" type="ORF">P4O66_006747</name>
</gene>
<dbReference type="GO" id="GO:0000902">
    <property type="term" value="P:cell morphogenesis"/>
    <property type="evidence" value="ECO:0007669"/>
    <property type="project" value="TreeGrafter"/>
</dbReference>
<accession>A0AAD8ZG41</accession>
<dbReference type="GO" id="GO:0007043">
    <property type="term" value="P:cell-cell junction assembly"/>
    <property type="evidence" value="ECO:0007669"/>
    <property type="project" value="TreeGrafter"/>
</dbReference>
<dbReference type="GO" id="GO:0016339">
    <property type="term" value="P:calcium-dependent cell-cell adhesion via plasma membrane cell adhesion molecules"/>
    <property type="evidence" value="ECO:0007669"/>
    <property type="project" value="TreeGrafter"/>
</dbReference>
<organism evidence="10 11">
    <name type="scientific">Electrophorus voltai</name>
    <dbReference type="NCBI Taxonomy" id="2609070"/>
    <lineage>
        <taxon>Eukaryota</taxon>
        <taxon>Metazoa</taxon>
        <taxon>Chordata</taxon>
        <taxon>Craniata</taxon>
        <taxon>Vertebrata</taxon>
        <taxon>Euteleostomi</taxon>
        <taxon>Actinopterygii</taxon>
        <taxon>Neopterygii</taxon>
        <taxon>Teleostei</taxon>
        <taxon>Ostariophysi</taxon>
        <taxon>Gymnotiformes</taxon>
        <taxon>Gymnotoidei</taxon>
        <taxon>Gymnotidae</taxon>
        <taxon>Electrophorus</taxon>
    </lineage>
</organism>
<evidence type="ECO:0000259" key="9">
    <source>
        <dbReference type="PROSITE" id="PS50268"/>
    </source>
</evidence>
<comment type="caution">
    <text evidence="10">The sequence shown here is derived from an EMBL/GenBank/DDBJ whole genome shotgun (WGS) entry which is preliminary data.</text>
</comment>
<proteinExistence type="predicted"/>
<sequence>MERKYKRKSVNTVFSCMLAFLLHKLCLSEKICSVPSEPVTIKENNTIDTVVVRIDTKTKDVTLTLTENPEGAFGLRGFDLILKKRLDFETMLNPEELTVHIRCNKTGFRSIALTVRVHIENINDNPPSFSQSEYSLDVNELTPVNTSVGLIEAKDADSGVLYYTMEPSVVGCQSLLTLPYSHPNASTFHLSLPSLQNAHFRLESMHKPSILVNKFLDYDVIQHFSFTLFVQDTPPPSLPGQLSYTATATITVHIKDIDNRPPWFQPCMRTTLGTAKICLSVGYKGKVNLTERQASQVANRDQFASTSVNIEVMKKSRNPPKFERERYDAFVYSNNGPENMVLRDKTSNRPFRVRARDDDFANPGQKGEIDFACSQLRAVDVSTGESGTATLSVLVLPPVGVQSPSEGYRAGDMALLGFVMAALLVLCLIVIGYLISRLKKANPDTLKLSECLGPCLPLTEVNRPRPRDGMQFTNDGFMNEGSNGGRPRARRAEKRDRKLEAVGRVRVTPRDRPRHCSSCGMRTHSNHSHHGSPSGRNKARGTKDQVKSILAKGRRQDRPKTVWFKESEDSSDIEVEIIPDDIGLRHDEELEEGEEDSSSAVQKANEAESGDRTVMDIQDLDSQEGTASDHREPLCPGKMAQ</sequence>
<dbReference type="InterPro" id="IPR002126">
    <property type="entry name" value="Cadherin-like_dom"/>
</dbReference>
<dbReference type="Gene3D" id="2.60.40.60">
    <property type="entry name" value="Cadherins"/>
    <property type="match status" value="2"/>
</dbReference>